<dbReference type="Proteomes" id="UP000332933">
    <property type="component" value="Unassembled WGS sequence"/>
</dbReference>
<evidence type="ECO:0000259" key="9">
    <source>
        <dbReference type="Pfam" id="PF00326"/>
    </source>
</evidence>
<dbReference type="GO" id="GO:0008242">
    <property type="term" value="F:omega peptidase activity"/>
    <property type="evidence" value="ECO:0007669"/>
    <property type="project" value="UniProtKB-EC"/>
</dbReference>
<evidence type="ECO:0000256" key="5">
    <source>
        <dbReference type="ARBA" id="ARBA00012917"/>
    </source>
</evidence>
<feature type="domain" description="Acylamino-acid-releasing enzyme N-terminal" evidence="10">
    <location>
        <begin position="106"/>
        <end position="453"/>
    </location>
</feature>
<keyword evidence="7" id="KW-0963">Cytoplasm</keyword>
<reference evidence="11" key="2">
    <citation type="submission" date="2019-06" db="EMBL/GenBank/DDBJ databases">
        <title>Genomics analysis of Aphanomyces spp. identifies a new class of oomycete effector associated with host adaptation.</title>
        <authorList>
            <person name="Gaulin E."/>
        </authorList>
    </citation>
    <scope>NUCLEOTIDE SEQUENCE</scope>
    <source>
        <strain evidence="11">CBS 578.67</strain>
    </source>
</reference>
<dbReference type="Pfam" id="PF00326">
    <property type="entry name" value="Peptidase_S9"/>
    <property type="match status" value="1"/>
</dbReference>
<protein>
    <recommendedName>
        <fullName evidence="6">Acylamino-acid-releasing enzyme</fullName>
        <ecNumber evidence="5">3.4.19.1</ecNumber>
    </recommendedName>
</protein>
<evidence type="ECO:0000256" key="8">
    <source>
        <dbReference type="ARBA" id="ARBA00022801"/>
    </source>
</evidence>
<evidence type="ECO:0000256" key="3">
    <source>
        <dbReference type="ARBA" id="ARBA00010040"/>
    </source>
</evidence>
<dbReference type="GO" id="GO:0005737">
    <property type="term" value="C:cytoplasm"/>
    <property type="evidence" value="ECO:0007669"/>
    <property type="project" value="UniProtKB-SubCell"/>
</dbReference>
<dbReference type="SUPFAM" id="SSF53474">
    <property type="entry name" value="alpha/beta-Hydrolases"/>
    <property type="match status" value="1"/>
</dbReference>
<evidence type="ECO:0000313" key="12">
    <source>
        <dbReference type="EMBL" id="VFT85777.1"/>
    </source>
</evidence>
<accession>A0A485KLF5</accession>
<dbReference type="SUPFAM" id="SSF82171">
    <property type="entry name" value="DPP6 N-terminal domain-like"/>
    <property type="match status" value="1"/>
</dbReference>
<comment type="catalytic activity">
    <reaction evidence="1">
        <text>Cleavage of an N-acetyl or N-formyl amino acid from the N-terminus of a polypeptide.</text>
        <dbReference type="EC" id="3.4.19.1"/>
    </reaction>
</comment>
<evidence type="ECO:0000256" key="7">
    <source>
        <dbReference type="ARBA" id="ARBA00022490"/>
    </source>
</evidence>
<evidence type="ECO:0000313" key="13">
    <source>
        <dbReference type="Proteomes" id="UP000332933"/>
    </source>
</evidence>
<comment type="similarity">
    <text evidence="3">Belongs to the peptidase S9C family.</text>
</comment>
<keyword evidence="8" id="KW-0378">Hydrolase</keyword>
<keyword evidence="13" id="KW-1185">Reference proteome</keyword>
<evidence type="ECO:0000256" key="4">
    <source>
        <dbReference type="ARBA" id="ARBA00011881"/>
    </source>
</evidence>
<dbReference type="EMBL" id="VJMH01005117">
    <property type="protein sequence ID" value="KAF0700557.1"/>
    <property type="molecule type" value="Genomic_DNA"/>
</dbReference>
<comment type="subcellular location">
    <subcellularLocation>
        <location evidence="2">Cytoplasm</location>
    </subcellularLocation>
</comment>
<sequence length="766" mass="83563">MWGVRCQIFRRHPGRTLHLLSRKYNHMAPLTATDASALLRDIESSQRIFVGGSLVPSPQGTTLRASLVWKDRDLVNGTNVLTQTQHILHGKDTVLSGIPSTYPSQYVSHSPSFKSFVVVTDTDDKLTSQLAFYTHERLVHVHRTSKELHGGLYTGASEGGICWSEDESKIFYLAEQKEKEGKSFWSNANAPAAKPEDAALVGTQYDLKEDWGEQYVGKRTSRIFTMDVATGTCAEVAGIPESMTCSDVAVVPRANTILFTGIDTKIDIQRRFGLIYCFNRPKHIYSLSLAPGSAAVRLPTVVPANTRSPRVSPDGRTIAYLGTKDVVTHNTCNLLCVLDWATQTERVVVDVVAEPSRDTTDAPAMAFNGLYMLSLLSNCWSRDSKTIFVNTEVGARTLWKAVHVATGAVRGPAHYGHGQVGSETIVDLHGEHALIARSTPQTPTSIEWVHLAADDDIVGPRVAVETQAPSVHVASWSIDSIPTAPSPDRYLTDLAQSAAPLVAPVASTSNYEAIVWFPKSSNTRHPVIMDLHGGPHGHSPATFRASYTYLCALGYAVVSVNYRGSVGYGINPLESLVGKVGSQDVSDCHHALRHILDKYADRLDASHVHVSGGSHGGFLGSHLVGQFPTLFKSAVLRNPVTNLTSQFFTSDIPDWGCAVSGVAAFESVGALDVPQAKRSAIVARMWDLSPMANDLTRVKTPVLLGIGGKDRRVPPEQGLQFFHSLQRHGGTARVLWYPDDCHPLDSVKAYSDFAVNWALWLDQYNQ</sequence>
<dbReference type="GO" id="GO:0004252">
    <property type="term" value="F:serine-type endopeptidase activity"/>
    <property type="evidence" value="ECO:0007669"/>
    <property type="project" value="TreeGrafter"/>
</dbReference>
<dbReference type="GO" id="GO:0006508">
    <property type="term" value="P:proteolysis"/>
    <property type="evidence" value="ECO:0007669"/>
    <property type="project" value="InterPro"/>
</dbReference>
<dbReference type="OrthoDB" id="416344at2759"/>
<dbReference type="InterPro" id="IPR011042">
    <property type="entry name" value="6-blade_b-propeller_TolB-like"/>
</dbReference>
<dbReference type="EMBL" id="CAADRA010005138">
    <property type="protein sequence ID" value="VFT85777.1"/>
    <property type="molecule type" value="Genomic_DNA"/>
</dbReference>
<dbReference type="PANTHER" id="PTHR42776">
    <property type="entry name" value="SERINE PEPTIDASE S9 FAMILY MEMBER"/>
    <property type="match status" value="1"/>
</dbReference>
<reference evidence="12 13" key="1">
    <citation type="submission" date="2019-03" db="EMBL/GenBank/DDBJ databases">
        <authorList>
            <person name="Gaulin E."/>
            <person name="Dumas B."/>
        </authorList>
    </citation>
    <scope>NUCLEOTIDE SEQUENCE [LARGE SCALE GENOMIC DNA]</scope>
    <source>
        <strain evidence="12">CBS 568.67</strain>
    </source>
</reference>
<dbReference type="Pfam" id="PF19283">
    <property type="entry name" value="APEH_N"/>
    <property type="match status" value="1"/>
</dbReference>
<comment type="subunit">
    <text evidence="4">Homotetramer.</text>
</comment>
<dbReference type="PANTHER" id="PTHR42776:SF4">
    <property type="entry name" value="ACYLAMINO-ACID-RELEASING ENZYME"/>
    <property type="match status" value="1"/>
</dbReference>
<dbReference type="Gene3D" id="2.120.10.30">
    <property type="entry name" value="TolB, C-terminal domain"/>
    <property type="match status" value="1"/>
</dbReference>
<dbReference type="InterPro" id="IPR029058">
    <property type="entry name" value="AB_hydrolase_fold"/>
</dbReference>
<evidence type="ECO:0000256" key="6">
    <source>
        <dbReference type="ARBA" id="ARBA00018421"/>
    </source>
</evidence>
<dbReference type="Gene3D" id="3.40.50.1820">
    <property type="entry name" value="alpha/beta hydrolase"/>
    <property type="match status" value="1"/>
</dbReference>
<organism evidence="12 13">
    <name type="scientific">Aphanomyces stellatus</name>
    <dbReference type="NCBI Taxonomy" id="120398"/>
    <lineage>
        <taxon>Eukaryota</taxon>
        <taxon>Sar</taxon>
        <taxon>Stramenopiles</taxon>
        <taxon>Oomycota</taxon>
        <taxon>Saprolegniomycetes</taxon>
        <taxon>Saprolegniales</taxon>
        <taxon>Verrucalvaceae</taxon>
        <taxon>Aphanomyces</taxon>
    </lineage>
</organism>
<evidence type="ECO:0000313" key="11">
    <source>
        <dbReference type="EMBL" id="KAF0700557.1"/>
    </source>
</evidence>
<dbReference type="EC" id="3.4.19.1" evidence="5"/>
<feature type="domain" description="Peptidase S9 prolyl oligopeptidase catalytic" evidence="9">
    <location>
        <begin position="543"/>
        <end position="748"/>
    </location>
</feature>
<dbReference type="InterPro" id="IPR045550">
    <property type="entry name" value="AARE_N"/>
</dbReference>
<dbReference type="AlphaFoldDB" id="A0A485KLF5"/>
<name>A0A485KLF5_9STRA</name>
<proteinExistence type="inferred from homology"/>
<evidence type="ECO:0000256" key="2">
    <source>
        <dbReference type="ARBA" id="ARBA00004496"/>
    </source>
</evidence>
<evidence type="ECO:0000259" key="10">
    <source>
        <dbReference type="Pfam" id="PF19283"/>
    </source>
</evidence>
<gene>
    <name evidence="12" type="primary">Aste57867_8893</name>
    <name evidence="11" type="ORF">As57867_008858</name>
    <name evidence="12" type="ORF">ASTE57867_8893</name>
</gene>
<dbReference type="InterPro" id="IPR001375">
    <property type="entry name" value="Peptidase_S9_cat"/>
</dbReference>
<evidence type="ECO:0000256" key="1">
    <source>
        <dbReference type="ARBA" id="ARBA00000721"/>
    </source>
</evidence>